<accession>K3XTY6</accession>
<feature type="signal peptide" evidence="1">
    <location>
        <begin position="1"/>
        <end position="19"/>
    </location>
</feature>
<dbReference type="EnsemblPlants" id="KQL05944">
    <property type="protein sequence ID" value="KQL05944"/>
    <property type="gene ID" value="SETIT_005393mg"/>
</dbReference>
<reference evidence="2" key="2">
    <citation type="submission" date="2018-08" db="UniProtKB">
        <authorList>
            <consortium name="EnsemblPlants"/>
        </authorList>
    </citation>
    <scope>IDENTIFICATION</scope>
    <source>
        <strain evidence="2">Yugu1</strain>
    </source>
</reference>
<keyword evidence="1" id="KW-0732">Signal</keyword>
<evidence type="ECO:0000313" key="3">
    <source>
        <dbReference type="Proteomes" id="UP000004995"/>
    </source>
</evidence>
<reference evidence="3" key="1">
    <citation type="journal article" date="2012" name="Nat. Biotechnol.">
        <title>Reference genome sequence of the model plant Setaria.</title>
        <authorList>
            <person name="Bennetzen J.L."/>
            <person name="Schmutz J."/>
            <person name="Wang H."/>
            <person name="Percifield R."/>
            <person name="Hawkins J."/>
            <person name="Pontaroli A.C."/>
            <person name="Estep M."/>
            <person name="Feng L."/>
            <person name="Vaughn J.N."/>
            <person name="Grimwood J."/>
            <person name="Jenkins J."/>
            <person name="Barry K."/>
            <person name="Lindquist E."/>
            <person name="Hellsten U."/>
            <person name="Deshpande S."/>
            <person name="Wang X."/>
            <person name="Wu X."/>
            <person name="Mitros T."/>
            <person name="Triplett J."/>
            <person name="Yang X."/>
            <person name="Ye C.Y."/>
            <person name="Mauro-Herrera M."/>
            <person name="Wang L."/>
            <person name="Li P."/>
            <person name="Sharma M."/>
            <person name="Sharma R."/>
            <person name="Ronald P.C."/>
            <person name="Panaud O."/>
            <person name="Kellogg E.A."/>
            <person name="Brutnell T.P."/>
            <person name="Doust A.N."/>
            <person name="Tuskan G.A."/>
            <person name="Rokhsar D."/>
            <person name="Devos K.M."/>
        </authorList>
    </citation>
    <scope>NUCLEOTIDE SEQUENCE [LARGE SCALE GENOMIC DNA]</scope>
    <source>
        <strain evidence="3">cv. Yugu1</strain>
    </source>
</reference>
<name>K3XTY6_SETIT</name>
<dbReference type="InParanoid" id="K3XTY6"/>
<dbReference type="EMBL" id="AGNK02003203">
    <property type="status" value="NOT_ANNOTATED_CDS"/>
    <property type="molecule type" value="Genomic_DNA"/>
</dbReference>
<dbReference type="AlphaFoldDB" id="K3XTY6"/>
<evidence type="ECO:0000313" key="2">
    <source>
        <dbReference type="EnsemblPlants" id="KQL05944"/>
    </source>
</evidence>
<keyword evidence="3" id="KW-1185">Reference proteome</keyword>
<organism evidence="2 3">
    <name type="scientific">Setaria italica</name>
    <name type="common">Foxtail millet</name>
    <name type="synonym">Panicum italicum</name>
    <dbReference type="NCBI Taxonomy" id="4555"/>
    <lineage>
        <taxon>Eukaryota</taxon>
        <taxon>Viridiplantae</taxon>
        <taxon>Streptophyta</taxon>
        <taxon>Embryophyta</taxon>
        <taxon>Tracheophyta</taxon>
        <taxon>Spermatophyta</taxon>
        <taxon>Magnoliopsida</taxon>
        <taxon>Liliopsida</taxon>
        <taxon>Poales</taxon>
        <taxon>Poaceae</taxon>
        <taxon>PACMAD clade</taxon>
        <taxon>Panicoideae</taxon>
        <taxon>Panicodae</taxon>
        <taxon>Paniceae</taxon>
        <taxon>Cenchrinae</taxon>
        <taxon>Setaria</taxon>
    </lineage>
</organism>
<evidence type="ECO:0000256" key="1">
    <source>
        <dbReference type="SAM" id="SignalP"/>
    </source>
</evidence>
<sequence>MLAYIILLLLVLVLYVIQAKTNGGECKDNRVRYRGEW</sequence>
<protein>
    <submittedName>
        <fullName evidence="2">Uncharacterized protein</fullName>
    </submittedName>
</protein>
<dbReference type="Gramene" id="KQL05944">
    <property type="protein sequence ID" value="KQL05944"/>
    <property type="gene ID" value="SETIT_005393mg"/>
</dbReference>
<dbReference type="Proteomes" id="UP000004995">
    <property type="component" value="Unassembled WGS sequence"/>
</dbReference>
<dbReference type="HOGENOM" id="CLU_3351975_0_0_1"/>
<feature type="chain" id="PRO_5010126102" evidence="1">
    <location>
        <begin position="20"/>
        <end position="37"/>
    </location>
</feature>
<proteinExistence type="predicted"/>